<keyword evidence="4 8" id="KW-0106">Calcium</keyword>
<evidence type="ECO:0000256" key="4">
    <source>
        <dbReference type="ARBA" id="ARBA00022837"/>
    </source>
</evidence>
<evidence type="ECO:0000259" key="10">
    <source>
        <dbReference type="PROSITE" id="PS50268"/>
    </source>
</evidence>
<dbReference type="CDD" id="cd11304">
    <property type="entry name" value="Cadherin_repeat"/>
    <property type="match status" value="1"/>
</dbReference>
<accession>A0A0B6Z6T0</accession>
<dbReference type="SUPFAM" id="SSF49313">
    <property type="entry name" value="Cadherin-like"/>
    <property type="match status" value="1"/>
</dbReference>
<proteinExistence type="predicted"/>
<keyword evidence="2" id="KW-0812">Transmembrane</keyword>
<dbReference type="Gene3D" id="2.60.40.60">
    <property type="entry name" value="Cadherins"/>
    <property type="match status" value="1"/>
</dbReference>
<feature type="non-terminal residue" evidence="11">
    <location>
        <position position="92"/>
    </location>
</feature>
<dbReference type="PANTHER" id="PTHR24028">
    <property type="entry name" value="CADHERIN-87A"/>
    <property type="match status" value="1"/>
</dbReference>
<evidence type="ECO:0000256" key="8">
    <source>
        <dbReference type="PROSITE-ProRule" id="PRU00043"/>
    </source>
</evidence>
<dbReference type="SMART" id="SM00112">
    <property type="entry name" value="CA"/>
    <property type="match status" value="1"/>
</dbReference>
<dbReference type="GO" id="GO:0005886">
    <property type="term" value="C:plasma membrane"/>
    <property type="evidence" value="ECO:0007669"/>
    <property type="project" value="InterPro"/>
</dbReference>
<dbReference type="GO" id="GO:0007156">
    <property type="term" value="P:homophilic cell adhesion via plasma membrane adhesion molecules"/>
    <property type="evidence" value="ECO:0007669"/>
    <property type="project" value="InterPro"/>
</dbReference>
<evidence type="ECO:0000256" key="5">
    <source>
        <dbReference type="ARBA" id="ARBA00022989"/>
    </source>
</evidence>
<keyword evidence="7" id="KW-0325">Glycoprotein</keyword>
<gene>
    <name evidence="11" type="primary">ORF51391</name>
</gene>
<dbReference type="PROSITE" id="PS50268">
    <property type="entry name" value="CADHERIN_2"/>
    <property type="match status" value="1"/>
</dbReference>
<dbReference type="InterPro" id="IPR002126">
    <property type="entry name" value="Cadherin-like_dom"/>
</dbReference>
<dbReference type="GO" id="GO:0005509">
    <property type="term" value="F:calcium ion binding"/>
    <property type="evidence" value="ECO:0007669"/>
    <property type="project" value="UniProtKB-UniRule"/>
</dbReference>
<dbReference type="InterPro" id="IPR020894">
    <property type="entry name" value="Cadherin_CS"/>
</dbReference>
<dbReference type="PANTHER" id="PTHR24028:SF146">
    <property type="entry name" value="CADHERIN 96CB, ISOFORM D-RELATED"/>
    <property type="match status" value="1"/>
</dbReference>
<evidence type="ECO:0000313" key="11">
    <source>
        <dbReference type="EMBL" id="CEK64324.1"/>
    </source>
</evidence>
<feature type="region of interest" description="Disordered" evidence="9">
    <location>
        <begin position="1"/>
        <end position="27"/>
    </location>
</feature>
<dbReference type="PROSITE" id="PS00232">
    <property type="entry name" value="CADHERIN_1"/>
    <property type="match status" value="1"/>
</dbReference>
<reference evidence="11" key="1">
    <citation type="submission" date="2014-12" db="EMBL/GenBank/DDBJ databases">
        <title>Insight into the proteome of Arion vulgaris.</title>
        <authorList>
            <person name="Aradska J."/>
            <person name="Bulat T."/>
            <person name="Smidak R."/>
            <person name="Sarate P."/>
            <person name="Gangsoo J."/>
            <person name="Sialana F."/>
            <person name="Bilban M."/>
            <person name="Lubec G."/>
        </authorList>
    </citation>
    <scope>NUCLEOTIDE SEQUENCE</scope>
    <source>
        <tissue evidence="11">Skin</tissue>
    </source>
</reference>
<feature type="domain" description="Cadherin" evidence="10">
    <location>
        <begin position="2"/>
        <end position="83"/>
    </location>
</feature>
<sequence>KDPDRGKNSELVFSKMEDSESSSTAPFLVHPNGDVLAVVRLDREQRQQYTMEVGVRDKGSPRLSSKAIVNIIVDDVNDNAPVITSDCLDDDG</sequence>
<dbReference type="EMBL" id="HACG01017459">
    <property type="protein sequence ID" value="CEK64324.1"/>
    <property type="molecule type" value="Transcribed_RNA"/>
</dbReference>
<evidence type="ECO:0000256" key="3">
    <source>
        <dbReference type="ARBA" id="ARBA00022737"/>
    </source>
</evidence>
<comment type="subcellular location">
    <subcellularLocation>
        <location evidence="1">Membrane</location>
        <topology evidence="1">Single-pass membrane protein</topology>
    </subcellularLocation>
</comment>
<dbReference type="PRINTS" id="PR00205">
    <property type="entry name" value="CADHERIN"/>
</dbReference>
<evidence type="ECO:0000256" key="7">
    <source>
        <dbReference type="ARBA" id="ARBA00023180"/>
    </source>
</evidence>
<name>A0A0B6Z6T0_9EUPU</name>
<keyword evidence="3" id="KW-0677">Repeat</keyword>
<keyword evidence="5" id="KW-1133">Transmembrane helix</keyword>
<evidence type="ECO:0000256" key="2">
    <source>
        <dbReference type="ARBA" id="ARBA00022692"/>
    </source>
</evidence>
<evidence type="ECO:0000256" key="1">
    <source>
        <dbReference type="ARBA" id="ARBA00004167"/>
    </source>
</evidence>
<organism evidence="11">
    <name type="scientific">Arion vulgaris</name>
    <dbReference type="NCBI Taxonomy" id="1028688"/>
    <lineage>
        <taxon>Eukaryota</taxon>
        <taxon>Metazoa</taxon>
        <taxon>Spiralia</taxon>
        <taxon>Lophotrochozoa</taxon>
        <taxon>Mollusca</taxon>
        <taxon>Gastropoda</taxon>
        <taxon>Heterobranchia</taxon>
        <taxon>Euthyneura</taxon>
        <taxon>Panpulmonata</taxon>
        <taxon>Eupulmonata</taxon>
        <taxon>Stylommatophora</taxon>
        <taxon>Helicina</taxon>
        <taxon>Arionoidea</taxon>
        <taxon>Arionidae</taxon>
        <taxon>Arion</taxon>
    </lineage>
</organism>
<feature type="non-terminal residue" evidence="11">
    <location>
        <position position="1"/>
    </location>
</feature>
<dbReference type="InterPro" id="IPR050174">
    <property type="entry name" value="Protocadherin/Cadherin-CA"/>
</dbReference>
<dbReference type="Pfam" id="PF00028">
    <property type="entry name" value="Cadherin"/>
    <property type="match status" value="1"/>
</dbReference>
<evidence type="ECO:0000256" key="9">
    <source>
        <dbReference type="SAM" id="MobiDB-lite"/>
    </source>
</evidence>
<evidence type="ECO:0000256" key="6">
    <source>
        <dbReference type="ARBA" id="ARBA00023136"/>
    </source>
</evidence>
<keyword evidence="6" id="KW-0472">Membrane</keyword>
<protein>
    <recommendedName>
        <fullName evidence="10">Cadherin domain-containing protein</fullName>
    </recommendedName>
</protein>
<dbReference type="AlphaFoldDB" id="A0A0B6Z6T0"/>
<dbReference type="InterPro" id="IPR015919">
    <property type="entry name" value="Cadherin-like_sf"/>
</dbReference>